<feature type="compositionally biased region" description="Basic and acidic residues" evidence="7">
    <location>
        <begin position="455"/>
        <end position="467"/>
    </location>
</feature>
<keyword evidence="2" id="KW-0723">Serine/threonine-protein kinase</keyword>
<feature type="region of interest" description="Disordered" evidence="7">
    <location>
        <begin position="405"/>
        <end position="539"/>
    </location>
</feature>
<reference evidence="9" key="1">
    <citation type="journal article" date="2008" name="Nat. Genet.">
        <title>The Pristionchus pacificus genome provides a unique perspective on nematode lifestyle and parasitism.</title>
        <authorList>
            <person name="Dieterich C."/>
            <person name="Clifton S.W."/>
            <person name="Schuster L.N."/>
            <person name="Chinwalla A."/>
            <person name="Delehaunty K."/>
            <person name="Dinkelacker I."/>
            <person name="Fulton L."/>
            <person name="Fulton R."/>
            <person name="Godfrey J."/>
            <person name="Minx P."/>
            <person name="Mitreva M."/>
            <person name="Roeseler W."/>
            <person name="Tian H."/>
            <person name="Witte H."/>
            <person name="Yang S.P."/>
            <person name="Wilson R.K."/>
            <person name="Sommer R.J."/>
        </authorList>
    </citation>
    <scope>NUCLEOTIDE SEQUENCE [LARGE SCALE GENOMIC DNA]</scope>
    <source>
        <strain evidence="9">PS312</strain>
    </source>
</reference>
<feature type="compositionally biased region" description="Acidic residues" evidence="7">
    <location>
        <begin position="941"/>
        <end position="950"/>
    </location>
</feature>
<dbReference type="GO" id="GO:0005737">
    <property type="term" value="C:cytoplasm"/>
    <property type="evidence" value="ECO:0000318"/>
    <property type="project" value="GO_Central"/>
</dbReference>
<accession>A0A2A6C468</accession>
<evidence type="ECO:0000256" key="3">
    <source>
        <dbReference type="ARBA" id="ARBA00022679"/>
    </source>
</evidence>
<feature type="compositionally biased region" description="Basic and acidic residues" evidence="7">
    <location>
        <begin position="405"/>
        <end position="422"/>
    </location>
</feature>
<dbReference type="AlphaFoldDB" id="A0A2A6C468"/>
<dbReference type="FunFam" id="1.10.510.10:FF:000481">
    <property type="entry name" value="Asator, isoform D"/>
    <property type="match status" value="1"/>
</dbReference>
<dbReference type="EnsemblMetazoa" id="PPA02173.1">
    <property type="protein sequence ID" value="PPA02173.1"/>
    <property type="gene ID" value="WBGene00091727"/>
</dbReference>
<feature type="region of interest" description="Disordered" evidence="7">
    <location>
        <begin position="328"/>
        <end position="375"/>
    </location>
</feature>
<organism evidence="8 9">
    <name type="scientific">Pristionchus pacificus</name>
    <name type="common">Parasitic nematode worm</name>
    <dbReference type="NCBI Taxonomy" id="54126"/>
    <lineage>
        <taxon>Eukaryota</taxon>
        <taxon>Metazoa</taxon>
        <taxon>Ecdysozoa</taxon>
        <taxon>Nematoda</taxon>
        <taxon>Chromadorea</taxon>
        <taxon>Rhabditida</taxon>
        <taxon>Rhabditina</taxon>
        <taxon>Diplogasteromorpha</taxon>
        <taxon>Diplogasteroidea</taxon>
        <taxon>Neodiplogasteridae</taxon>
        <taxon>Pristionchus</taxon>
    </lineage>
</organism>
<dbReference type="Proteomes" id="UP000005239">
    <property type="component" value="Unassembled WGS sequence"/>
</dbReference>
<feature type="region of interest" description="Disordered" evidence="7">
    <location>
        <begin position="559"/>
        <end position="582"/>
    </location>
</feature>
<accession>A0A8R1Y893</accession>
<name>A0A2A6C468_PRIPA</name>
<dbReference type="InterPro" id="IPR000719">
    <property type="entry name" value="Prot_kinase_dom"/>
</dbReference>
<feature type="compositionally biased region" description="Basic and acidic residues" evidence="7">
    <location>
        <begin position="344"/>
        <end position="366"/>
    </location>
</feature>
<keyword evidence="9" id="KW-1185">Reference proteome</keyword>
<dbReference type="PANTHER" id="PTHR11909">
    <property type="entry name" value="CASEIN KINASE-RELATED"/>
    <property type="match status" value="1"/>
</dbReference>
<feature type="region of interest" description="Disordered" evidence="7">
    <location>
        <begin position="905"/>
        <end position="950"/>
    </location>
</feature>
<evidence type="ECO:0000256" key="6">
    <source>
        <dbReference type="ARBA" id="ARBA00022840"/>
    </source>
</evidence>
<dbReference type="Gene3D" id="1.10.510.10">
    <property type="entry name" value="Transferase(Phosphotransferase) domain 1"/>
    <property type="match status" value="2"/>
</dbReference>
<proteinExistence type="predicted"/>
<dbReference type="InterPro" id="IPR050235">
    <property type="entry name" value="CK1_Ser-Thr_kinase"/>
</dbReference>
<keyword evidence="5" id="KW-0418">Kinase</keyword>
<dbReference type="PROSITE" id="PS50011">
    <property type="entry name" value="PROTEIN_KINASE_DOM"/>
    <property type="match status" value="2"/>
</dbReference>
<evidence type="ECO:0000256" key="4">
    <source>
        <dbReference type="ARBA" id="ARBA00022741"/>
    </source>
</evidence>
<evidence type="ECO:0000256" key="1">
    <source>
        <dbReference type="ARBA" id="ARBA00012513"/>
    </source>
</evidence>
<keyword evidence="6" id="KW-0067">ATP-binding</keyword>
<sequence length="950" mass="110456">MNNKDDKAEKKKKKEKKEDKDKRRKLNIGHAVRTVMGSYMIESVLGSGGFGDVYQVSPTKRPDRKYAMKTEYFDSEKRKLLNRLKVEMAVFGEIQKCSSPIDKSHFVNYIDKGKTEMFKFIIMEMVSYSLIDIRTTMMDGFTSNSTIIQIARQTLQSIEALHFIGYVHRDIKPHNFAIGRVPNDSKIYMLDFGIARKYCDSERRVRIPRKSVRFLGTVKYAARACHNEKEQCRRDDIEVWCYMILEYYNPTNLIWRKETNKVKIVNMKQKLMTKHNTSDMKLLIPKAFHRAIESIEQLTYTCAPDFPFLHKILDTICKDENIDETLPPDWVGRTMPMDKKKKKTTADEKLLNDDDSNDRAQWDARERKKREGAKKMKKLEEDLAKIYKELDEQKSPAEIRAEIRNKLRKAKEEERRKRAERKEEDDEDDGSDSEDESDSIDDPRRRSKMGSVMKTVKDEPSRQQKYENRKKRTGKRTSREDLDDENDRPSGNRKKGSRQRSSYGNGGSRMDNMESMKKKKQTRSRMDKPAESPPLKSVSNKIQKVNDYIVFKSANDMEKEADAKDKEAAERKAKGPDKEKNSSQINDFKLDIMGDLVQLDAGLKIDDNWKIEKKLGEGAFGAVYRCREVKNLDNIYALKVEGKDEKIQLLKMEVLVLNELAKNGGRHFCKIVGKGCYRNFNYVVMTFVGMSLADLRLLAPTKKFSYGTAMSVGIQCLEALEDLHGIGYLHRDVKPGNYTIGRAAVNELRKVYVLDFGMARKFIKDDGKTMRSPRDNAGFRGTVKYAPIACHDNKDQGRCGDAESWLYMTVELTRGNLPWRNFTDMRQVGAMKKATRTNPIVQKQLYGGCPTEYIDVMKKIDEGDFFSEPDYAWIYKCLKNAMKKLTAPEFPYDWEAFLMNQYQQDQKNEKAGIKPKEEKKKKADDEEEEKPDKKKEKEKEKEEEEEEEKK</sequence>
<evidence type="ECO:0000313" key="9">
    <source>
        <dbReference type="Proteomes" id="UP000005239"/>
    </source>
</evidence>
<evidence type="ECO:0000256" key="2">
    <source>
        <dbReference type="ARBA" id="ARBA00022527"/>
    </source>
</evidence>
<dbReference type="InterPro" id="IPR017441">
    <property type="entry name" value="Protein_kinase_ATP_BS"/>
</dbReference>
<dbReference type="SMART" id="SM00220">
    <property type="entry name" value="S_TKc"/>
    <property type="match status" value="2"/>
</dbReference>
<keyword evidence="3" id="KW-0808">Transferase</keyword>
<feature type="compositionally biased region" description="Basic and acidic residues" evidence="7">
    <location>
        <begin position="906"/>
        <end position="940"/>
    </location>
</feature>
<feature type="compositionally biased region" description="Basic and acidic residues" evidence="7">
    <location>
        <begin position="559"/>
        <end position="581"/>
    </location>
</feature>
<gene>
    <name evidence="8" type="primary">WBGene00091727</name>
</gene>
<dbReference type="SUPFAM" id="SSF56112">
    <property type="entry name" value="Protein kinase-like (PK-like)"/>
    <property type="match status" value="2"/>
</dbReference>
<dbReference type="CDD" id="cd14017">
    <property type="entry name" value="STKc_TTBK"/>
    <property type="match status" value="1"/>
</dbReference>
<dbReference type="GO" id="GO:0005524">
    <property type="term" value="F:ATP binding"/>
    <property type="evidence" value="ECO:0007669"/>
    <property type="project" value="UniProtKB-UniRule"/>
</dbReference>
<dbReference type="InterPro" id="IPR011009">
    <property type="entry name" value="Kinase-like_dom_sf"/>
</dbReference>
<dbReference type="PROSITE" id="PS00107">
    <property type="entry name" value="PROTEIN_KINASE_ATP"/>
    <property type="match status" value="2"/>
</dbReference>
<dbReference type="GO" id="GO:0005634">
    <property type="term" value="C:nucleus"/>
    <property type="evidence" value="ECO:0000318"/>
    <property type="project" value="GO_Central"/>
</dbReference>
<evidence type="ECO:0000256" key="5">
    <source>
        <dbReference type="ARBA" id="ARBA00022777"/>
    </source>
</evidence>
<dbReference type="GO" id="GO:0007165">
    <property type="term" value="P:signal transduction"/>
    <property type="evidence" value="ECO:0000318"/>
    <property type="project" value="GO_Central"/>
</dbReference>
<evidence type="ECO:0000313" key="8">
    <source>
        <dbReference type="EnsemblMetazoa" id="PPA02173.1"/>
    </source>
</evidence>
<keyword evidence="4" id="KW-0547">Nucleotide-binding</keyword>
<reference evidence="8" key="2">
    <citation type="submission" date="2022-06" db="UniProtKB">
        <authorList>
            <consortium name="EnsemblMetazoa"/>
        </authorList>
    </citation>
    <scope>IDENTIFICATION</scope>
    <source>
        <strain evidence="8">PS312</strain>
    </source>
</reference>
<dbReference type="GO" id="GO:0004674">
    <property type="term" value="F:protein serine/threonine kinase activity"/>
    <property type="evidence" value="ECO:0000318"/>
    <property type="project" value="GO_Central"/>
</dbReference>
<dbReference type="EC" id="2.7.11.1" evidence="1"/>
<dbReference type="InterPro" id="IPR047916">
    <property type="entry name" value="TTBK_Asator-like_STKc"/>
</dbReference>
<dbReference type="InterPro" id="IPR008271">
    <property type="entry name" value="Ser/Thr_kinase_AS"/>
</dbReference>
<dbReference type="Pfam" id="PF00069">
    <property type="entry name" value="Pkinase"/>
    <property type="match status" value="2"/>
</dbReference>
<protein>
    <recommendedName>
        <fullName evidence="1">non-specific serine/threonine protein kinase</fullName>
        <ecNumber evidence="1">2.7.11.1</ecNumber>
    </recommendedName>
</protein>
<evidence type="ECO:0000256" key="7">
    <source>
        <dbReference type="SAM" id="MobiDB-lite"/>
    </source>
</evidence>
<feature type="region of interest" description="Disordered" evidence="7">
    <location>
        <begin position="1"/>
        <end position="25"/>
    </location>
</feature>
<dbReference type="PROSITE" id="PS00108">
    <property type="entry name" value="PROTEIN_KINASE_ST"/>
    <property type="match status" value="1"/>
</dbReference>
<feature type="compositionally biased region" description="Acidic residues" evidence="7">
    <location>
        <begin position="423"/>
        <end position="440"/>
    </location>
</feature>